<name>A0AAJ2ESA1_9HYPH</name>
<proteinExistence type="predicted"/>
<evidence type="ECO:0000256" key="4">
    <source>
        <dbReference type="ARBA" id="ARBA00023002"/>
    </source>
</evidence>
<dbReference type="Proteomes" id="UP001255601">
    <property type="component" value="Unassembled WGS sequence"/>
</dbReference>
<evidence type="ECO:0000256" key="1">
    <source>
        <dbReference type="ARBA" id="ARBA00001974"/>
    </source>
</evidence>
<dbReference type="EC" id="1.5.3.1" evidence="6"/>
<comment type="caution">
    <text evidence="6">The sequence shown here is derived from an EMBL/GenBank/DDBJ whole genome shotgun (WGS) entry which is preliminary data.</text>
</comment>
<dbReference type="Pfam" id="PF01266">
    <property type="entry name" value="DAO"/>
    <property type="match status" value="1"/>
</dbReference>
<evidence type="ECO:0000259" key="5">
    <source>
        <dbReference type="Pfam" id="PF01266"/>
    </source>
</evidence>
<evidence type="ECO:0000313" key="7">
    <source>
        <dbReference type="Proteomes" id="UP001255601"/>
    </source>
</evidence>
<comment type="cofactor">
    <cofactor evidence="1">
        <name>FAD</name>
        <dbReference type="ChEBI" id="CHEBI:57692"/>
    </cofactor>
</comment>
<gene>
    <name evidence="6" type="ORF">QE369_002896</name>
</gene>
<organism evidence="6 7">
    <name type="scientific">Agrobacterium larrymoorei</name>
    <dbReference type="NCBI Taxonomy" id="160699"/>
    <lineage>
        <taxon>Bacteria</taxon>
        <taxon>Pseudomonadati</taxon>
        <taxon>Pseudomonadota</taxon>
        <taxon>Alphaproteobacteria</taxon>
        <taxon>Hyphomicrobiales</taxon>
        <taxon>Rhizobiaceae</taxon>
        <taxon>Rhizobium/Agrobacterium group</taxon>
        <taxon>Agrobacterium</taxon>
    </lineage>
</organism>
<dbReference type="GO" id="GO:0008115">
    <property type="term" value="F:sarcosine oxidase activity"/>
    <property type="evidence" value="ECO:0007669"/>
    <property type="project" value="UniProtKB-EC"/>
</dbReference>
<dbReference type="PANTHER" id="PTHR10961:SF10">
    <property type="entry name" value="FAD DEPENDENT OXIDOREDUCTASE DOMAIN-CONTAINING PROTEIN"/>
    <property type="match status" value="1"/>
</dbReference>
<dbReference type="SUPFAM" id="SSF51905">
    <property type="entry name" value="FAD/NAD(P)-binding domain"/>
    <property type="match status" value="1"/>
</dbReference>
<dbReference type="SUPFAM" id="SSF54373">
    <property type="entry name" value="FAD-linked reductases, C-terminal domain"/>
    <property type="match status" value="1"/>
</dbReference>
<reference evidence="6" key="1">
    <citation type="submission" date="2023-08" db="EMBL/GenBank/DDBJ databases">
        <title>Functional and genomic diversity of the sorghum phyllosphere microbiome.</title>
        <authorList>
            <person name="Shade A."/>
        </authorList>
    </citation>
    <scope>NUCLEOTIDE SEQUENCE</scope>
    <source>
        <strain evidence="6">SORGH_AS_0974</strain>
    </source>
</reference>
<dbReference type="GO" id="GO:0050660">
    <property type="term" value="F:flavin adenine dinucleotide binding"/>
    <property type="evidence" value="ECO:0007669"/>
    <property type="project" value="InterPro"/>
</dbReference>
<keyword evidence="2" id="KW-0285">Flavoprotein</keyword>
<dbReference type="AlphaFoldDB" id="A0AAJ2ESA1"/>
<dbReference type="InterPro" id="IPR036188">
    <property type="entry name" value="FAD/NAD-bd_sf"/>
</dbReference>
<feature type="domain" description="FAD dependent oxidoreductase" evidence="5">
    <location>
        <begin position="7"/>
        <end position="375"/>
    </location>
</feature>
<dbReference type="RefSeq" id="WP_309771300.1">
    <property type="nucleotide sequence ID" value="NZ_JAVIZC010000003.1"/>
</dbReference>
<keyword evidence="3" id="KW-0274">FAD</keyword>
<sequence length="397" mass="42655">MAAQFKYIVVGAGMMGAAAARHLSLQSDGVALIGPLEPSDIRHHQGVFASHYDAARITRTIDDDADWALLANRSIARYQEIERESGINFYHEVGCLIVGKARGTGVPYIENVCAAAETLGVETDVLGDAQLIQRFPYFSFESGCEGVFERRNAGHINPRELVRAQILAAEKRGVTRYEDVVVSVRDEAGVALVTTASGKSYTAEKVLVAAGGFSTMEGLLPRPLSMEVYGRTVAFFEVDDADLPNFSEMPSLIYEPSDPAKHIYLLPPVIYPDGKAYLKIGGEPEDILLGTDAEIRAWFRAGGKPEVRDNLAAIVETLVPSIDVARLSMAACVTSYTPSGYPAIGYCGSERIAVLTGGCGAAAKSSDEIGRLGAALLTQGHLKDEGYGTDFAPVFRR</sequence>
<keyword evidence="4 6" id="KW-0560">Oxidoreductase</keyword>
<protein>
    <submittedName>
        <fullName evidence="6">Sarcosine oxidase</fullName>
        <ecNumber evidence="6">1.5.3.1</ecNumber>
    </submittedName>
</protein>
<accession>A0AAJ2ESA1</accession>
<dbReference type="Gene3D" id="3.30.9.10">
    <property type="entry name" value="D-Amino Acid Oxidase, subunit A, domain 2"/>
    <property type="match status" value="1"/>
</dbReference>
<evidence type="ECO:0000256" key="2">
    <source>
        <dbReference type="ARBA" id="ARBA00022630"/>
    </source>
</evidence>
<dbReference type="Gene3D" id="3.50.50.60">
    <property type="entry name" value="FAD/NAD(P)-binding domain"/>
    <property type="match status" value="1"/>
</dbReference>
<dbReference type="InterPro" id="IPR006076">
    <property type="entry name" value="FAD-dep_OxRdtase"/>
</dbReference>
<dbReference type="EMBL" id="JAVIZC010000003">
    <property type="protein sequence ID" value="MDR6102699.1"/>
    <property type="molecule type" value="Genomic_DNA"/>
</dbReference>
<evidence type="ECO:0000256" key="3">
    <source>
        <dbReference type="ARBA" id="ARBA00022827"/>
    </source>
</evidence>
<dbReference type="InterPro" id="IPR045170">
    <property type="entry name" value="MTOX"/>
</dbReference>
<dbReference type="PANTHER" id="PTHR10961">
    <property type="entry name" value="PEROXISOMAL SARCOSINE OXIDASE"/>
    <property type="match status" value="1"/>
</dbReference>
<evidence type="ECO:0000313" key="6">
    <source>
        <dbReference type="EMBL" id="MDR6102699.1"/>
    </source>
</evidence>